<dbReference type="PANTHER" id="PTHR42711:SF5">
    <property type="entry name" value="ABC TRANSPORTER ATP-BINDING PROTEIN NATA"/>
    <property type="match status" value="1"/>
</dbReference>
<evidence type="ECO:0000313" key="8">
    <source>
        <dbReference type="EMBL" id="OIV37769.1"/>
    </source>
</evidence>
<dbReference type="GO" id="GO:0005886">
    <property type="term" value="C:plasma membrane"/>
    <property type="evidence" value="ECO:0007669"/>
    <property type="project" value="UniProtKB-SubCell"/>
</dbReference>
<evidence type="ECO:0000259" key="7">
    <source>
        <dbReference type="PROSITE" id="PS50893"/>
    </source>
</evidence>
<dbReference type="InterPro" id="IPR050763">
    <property type="entry name" value="ABC_transporter_ATP-binding"/>
</dbReference>
<keyword evidence="9" id="KW-1185">Reference proteome</keyword>
<dbReference type="Proteomes" id="UP000243342">
    <property type="component" value="Unassembled WGS sequence"/>
</dbReference>
<dbReference type="Gene3D" id="3.40.50.300">
    <property type="entry name" value="P-loop containing nucleotide triphosphate hydrolases"/>
    <property type="match status" value="1"/>
</dbReference>
<dbReference type="CDD" id="cd03230">
    <property type="entry name" value="ABC_DR_subfamily_A"/>
    <property type="match status" value="1"/>
</dbReference>
<dbReference type="EMBL" id="MLCF01000043">
    <property type="protein sequence ID" value="OIV37769.1"/>
    <property type="molecule type" value="Genomic_DNA"/>
</dbReference>
<dbReference type="InterPro" id="IPR017871">
    <property type="entry name" value="ABC_transporter-like_CS"/>
</dbReference>
<dbReference type="GO" id="GO:0005524">
    <property type="term" value="F:ATP binding"/>
    <property type="evidence" value="ECO:0007669"/>
    <property type="project" value="UniProtKB-KW"/>
</dbReference>
<reference evidence="8 9" key="1">
    <citation type="submission" date="2016-10" db="EMBL/GenBank/DDBJ databases">
        <title>Genome sequence of Streptomyces gilvigriseus MUSC 26.</title>
        <authorList>
            <person name="Lee L.-H."/>
            <person name="Ser H.-L."/>
        </authorList>
    </citation>
    <scope>NUCLEOTIDE SEQUENCE [LARGE SCALE GENOMIC DNA]</scope>
    <source>
        <strain evidence="8 9">MUSC 26</strain>
    </source>
</reference>
<evidence type="ECO:0000256" key="4">
    <source>
        <dbReference type="ARBA" id="ARBA00022741"/>
    </source>
</evidence>
<dbReference type="SUPFAM" id="SSF52540">
    <property type="entry name" value="P-loop containing nucleoside triphosphate hydrolases"/>
    <property type="match status" value="1"/>
</dbReference>
<dbReference type="STRING" id="1428644.BIV57_09365"/>
<dbReference type="PROSITE" id="PS00211">
    <property type="entry name" value="ABC_TRANSPORTER_1"/>
    <property type="match status" value="1"/>
</dbReference>
<dbReference type="RefSeq" id="WP_071656267.1">
    <property type="nucleotide sequence ID" value="NZ_MLCF01000043.1"/>
</dbReference>
<keyword evidence="6" id="KW-0046">Antibiotic resistance</keyword>
<evidence type="ECO:0000256" key="6">
    <source>
        <dbReference type="ARBA" id="ARBA00023251"/>
    </source>
</evidence>
<dbReference type="Pfam" id="PF00005">
    <property type="entry name" value="ABC_tran"/>
    <property type="match status" value="1"/>
</dbReference>
<proteinExistence type="inferred from homology"/>
<dbReference type="InterPro" id="IPR003439">
    <property type="entry name" value="ABC_transporter-like_ATP-bd"/>
</dbReference>
<sequence>MSGGEAAVLAEGLSKEYGGGRKRVRALDTLDLTVRRGEVFGYLGPNGAGKSTTIRMLLDLLRPTSGTVRVLGEEPRSGGPGLRRRVGYLAGDFVIEPRQTVGEALRFLAELRGGVPPMRIEGLAERLDLDLKRKVRQLSKGNRQKVGVVQAFMHRPELLILDEPTSGLDPLLQQEFLALVREAREDGRTVFMSSHIMSEVQAVADRVAVIREGRLLTVDTVDSLREHAVRHVAVRLDEGPEEVDAEAFARTPGVRDLEVRPAADAAGGSELRCTLDGRADGLVKALARYGVAALELEEPDLEEVFFTLYNHNGGRETGGVTGHGA</sequence>
<gene>
    <name evidence="8" type="ORF">BIV57_09365</name>
</gene>
<dbReference type="GO" id="GO:0016887">
    <property type="term" value="F:ATP hydrolysis activity"/>
    <property type="evidence" value="ECO:0007669"/>
    <property type="project" value="InterPro"/>
</dbReference>
<comment type="similarity">
    <text evidence="2">Belongs to the ABC transporter superfamily.</text>
</comment>
<dbReference type="InterPro" id="IPR027417">
    <property type="entry name" value="P-loop_NTPase"/>
</dbReference>
<feature type="domain" description="ABC transporter" evidence="7">
    <location>
        <begin position="8"/>
        <end position="237"/>
    </location>
</feature>
<evidence type="ECO:0000256" key="5">
    <source>
        <dbReference type="ARBA" id="ARBA00022840"/>
    </source>
</evidence>
<dbReference type="AlphaFoldDB" id="A0A1J7BWD4"/>
<dbReference type="SMART" id="SM00382">
    <property type="entry name" value="AAA"/>
    <property type="match status" value="1"/>
</dbReference>
<evidence type="ECO:0000313" key="9">
    <source>
        <dbReference type="Proteomes" id="UP000243342"/>
    </source>
</evidence>
<evidence type="ECO:0000256" key="2">
    <source>
        <dbReference type="ARBA" id="ARBA00005417"/>
    </source>
</evidence>
<dbReference type="OrthoDB" id="9804819at2"/>
<comment type="subcellular location">
    <subcellularLocation>
        <location evidence="1">Cell membrane</location>
        <topology evidence="1">Peripheral membrane protein</topology>
    </subcellularLocation>
</comment>
<comment type="caution">
    <text evidence="8">The sequence shown here is derived from an EMBL/GenBank/DDBJ whole genome shotgun (WGS) entry which is preliminary data.</text>
</comment>
<organism evidence="8 9">
    <name type="scientific">Mangrovactinospora gilvigrisea</name>
    <dbReference type="NCBI Taxonomy" id="1428644"/>
    <lineage>
        <taxon>Bacteria</taxon>
        <taxon>Bacillati</taxon>
        <taxon>Actinomycetota</taxon>
        <taxon>Actinomycetes</taxon>
        <taxon>Kitasatosporales</taxon>
        <taxon>Streptomycetaceae</taxon>
        <taxon>Mangrovactinospora</taxon>
    </lineage>
</organism>
<keyword evidence="4" id="KW-0547">Nucleotide-binding</keyword>
<dbReference type="PANTHER" id="PTHR42711">
    <property type="entry name" value="ABC TRANSPORTER ATP-BINDING PROTEIN"/>
    <property type="match status" value="1"/>
</dbReference>
<keyword evidence="5" id="KW-0067">ATP-binding</keyword>
<name>A0A1J7BWD4_9ACTN</name>
<dbReference type="GO" id="GO:0046677">
    <property type="term" value="P:response to antibiotic"/>
    <property type="evidence" value="ECO:0007669"/>
    <property type="project" value="UniProtKB-KW"/>
</dbReference>
<protein>
    <submittedName>
        <fullName evidence="8">ABC transporter</fullName>
    </submittedName>
</protein>
<keyword evidence="3" id="KW-0813">Transport</keyword>
<evidence type="ECO:0000256" key="3">
    <source>
        <dbReference type="ARBA" id="ARBA00022448"/>
    </source>
</evidence>
<dbReference type="InterPro" id="IPR003593">
    <property type="entry name" value="AAA+_ATPase"/>
</dbReference>
<dbReference type="PROSITE" id="PS50893">
    <property type="entry name" value="ABC_TRANSPORTER_2"/>
    <property type="match status" value="1"/>
</dbReference>
<accession>A0A1J7BWD4</accession>
<evidence type="ECO:0000256" key="1">
    <source>
        <dbReference type="ARBA" id="ARBA00004202"/>
    </source>
</evidence>